<keyword evidence="1 2" id="KW-0238">DNA-binding</keyword>
<dbReference type="InterPro" id="IPR050624">
    <property type="entry name" value="HTH-type_Tx_Regulator"/>
</dbReference>
<evidence type="ECO:0000259" key="3">
    <source>
        <dbReference type="PROSITE" id="PS50977"/>
    </source>
</evidence>
<dbReference type="SUPFAM" id="SSF46689">
    <property type="entry name" value="Homeodomain-like"/>
    <property type="match status" value="1"/>
</dbReference>
<protein>
    <submittedName>
        <fullName evidence="4">AcrR family transcriptional regulator</fullName>
    </submittedName>
</protein>
<dbReference type="Gene3D" id="1.10.357.10">
    <property type="entry name" value="Tetracycline Repressor, domain 2"/>
    <property type="match status" value="1"/>
</dbReference>
<gene>
    <name evidence="4" type="ORF">FHS18_006278</name>
</gene>
<dbReference type="PANTHER" id="PTHR43479:SF11">
    <property type="entry name" value="ACREF_ENVCD OPERON REPRESSOR-RELATED"/>
    <property type="match status" value="1"/>
</dbReference>
<evidence type="ECO:0000313" key="4">
    <source>
        <dbReference type="EMBL" id="MBB3114160.1"/>
    </source>
</evidence>
<dbReference type="InterPro" id="IPR036271">
    <property type="entry name" value="Tet_transcr_reg_TetR-rel_C_sf"/>
</dbReference>
<evidence type="ECO:0000256" key="2">
    <source>
        <dbReference type="PROSITE-ProRule" id="PRU00335"/>
    </source>
</evidence>
<organism evidence="4 5">
    <name type="scientific">Paenibacillus phyllosphaerae</name>
    <dbReference type="NCBI Taxonomy" id="274593"/>
    <lineage>
        <taxon>Bacteria</taxon>
        <taxon>Bacillati</taxon>
        <taxon>Bacillota</taxon>
        <taxon>Bacilli</taxon>
        <taxon>Bacillales</taxon>
        <taxon>Paenibacillaceae</taxon>
        <taxon>Paenibacillus</taxon>
    </lineage>
</organism>
<feature type="domain" description="HTH tetR-type" evidence="3">
    <location>
        <begin position="11"/>
        <end position="71"/>
    </location>
</feature>
<sequence length="211" mass="24570">MTTQWHLEMRNKNRDEIIHSAQELFLELDVSGVGIKDICAKAGVSRVTFYKYFNSIDELAFEVQIKVMDEMNSYMNEHVTLNGSGREKLEALLSAWAEFAKQHPNHFKYIGYFDHHYRDRYPNEELAERYRQSIDKSRGEFPLSVLLREGISDGSIRRDLNVNEVGATIYETMLSLLQRMTSRGEIIKKEHQIETSAIVKTALSMVLRYVQ</sequence>
<evidence type="ECO:0000313" key="5">
    <source>
        <dbReference type="Proteomes" id="UP000570361"/>
    </source>
</evidence>
<dbReference type="PANTHER" id="PTHR43479">
    <property type="entry name" value="ACREF/ENVCD OPERON REPRESSOR-RELATED"/>
    <property type="match status" value="1"/>
</dbReference>
<evidence type="ECO:0000256" key="1">
    <source>
        <dbReference type="ARBA" id="ARBA00023125"/>
    </source>
</evidence>
<name>A0A7W5FR53_9BACL</name>
<keyword evidence="5" id="KW-1185">Reference proteome</keyword>
<accession>A0A7W5FR53</accession>
<dbReference type="PRINTS" id="PR00455">
    <property type="entry name" value="HTHTETR"/>
</dbReference>
<dbReference type="Proteomes" id="UP000570361">
    <property type="component" value="Unassembled WGS sequence"/>
</dbReference>
<dbReference type="InterPro" id="IPR009057">
    <property type="entry name" value="Homeodomain-like_sf"/>
</dbReference>
<dbReference type="EMBL" id="JACHXK010000027">
    <property type="protein sequence ID" value="MBB3114160.1"/>
    <property type="molecule type" value="Genomic_DNA"/>
</dbReference>
<dbReference type="InterPro" id="IPR001647">
    <property type="entry name" value="HTH_TetR"/>
</dbReference>
<dbReference type="RefSeq" id="WP_183604212.1">
    <property type="nucleotide sequence ID" value="NZ_JACHXK010000027.1"/>
</dbReference>
<dbReference type="GO" id="GO:0003677">
    <property type="term" value="F:DNA binding"/>
    <property type="evidence" value="ECO:0007669"/>
    <property type="project" value="UniProtKB-UniRule"/>
</dbReference>
<proteinExistence type="predicted"/>
<feature type="DNA-binding region" description="H-T-H motif" evidence="2">
    <location>
        <begin position="34"/>
        <end position="53"/>
    </location>
</feature>
<dbReference type="AlphaFoldDB" id="A0A7W5FR53"/>
<reference evidence="4 5" key="1">
    <citation type="submission" date="2020-08" db="EMBL/GenBank/DDBJ databases">
        <title>Genomic Encyclopedia of Type Strains, Phase III (KMG-III): the genomes of soil and plant-associated and newly described type strains.</title>
        <authorList>
            <person name="Whitman W."/>
        </authorList>
    </citation>
    <scope>NUCLEOTIDE SEQUENCE [LARGE SCALE GENOMIC DNA]</scope>
    <source>
        <strain evidence="4 5">CECT 5862</strain>
    </source>
</reference>
<dbReference type="Pfam" id="PF00440">
    <property type="entry name" value="TetR_N"/>
    <property type="match status" value="1"/>
</dbReference>
<dbReference type="PROSITE" id="PS50977">
    <property type="entry name" value="HTH_TETR_2"/>
    <property type="match status" value="1"/>
</dbReference>
<comment type="caution">
    <text evidence="4">The sequence shown here is derived from an EMBL/GenBank/DDBJ whole genome shotgun (WGS) entry which is preliminary data.</text>
</comment>
<dbReference type="SUPFAM" id="SSF48498">
    <property type="entry name" value="Tetracyclin repressor-like, C-terminal domain"/>
    <property type="match status" value="1"/>
</dbReference>